<feature type="transmembrane region" description="Helical" evidence="9">
    <location>
        <begin position="66"/>
        <end position="91"/>
    </location>
</feature>
<evidence type="ECO:0000256" key="9">
    <source>
        <dbReference type="RuleBase" id="RU010713"/>
    </source>
</evidence>
<dbReference type="PANTHER" id="PTHR11893">
    <property type="entry name" value="INNEXIN"/>
    <property type="match status" value="1"/>
</dbReference>
<dbReference type="AlphaFoldDB" id="A0A5J4NXZ1"/>
<evidence type="ECO:0000256" key="7">
    <source>
        <dbReference type="ARBA" id="ARBA00023136"/>
    </source>
</evidence>
<proteinExistence type="inferred from homology"/>
<dbReference type="PROSITE" id="PS51013">
    <property type="entry name" value="PANNEXIN"/>
    <property type="match status" value="1"/>
</dbReference>
<comment type="caution">
    <text evidence="10">The sequence shown here is derived from an EMBL/GenBank/DDBJ whole genome shotgun (WGS) entry which is preliminary data.</text>
</comment>
<comment type="caution">
    <text evidence="9">Lacks conserved residue(s) required for the propagation of feature annotation.</text>
</comment>
<keyword evidence="3" id="KW-1003">Cell membrane</keyword>
<organism evidence="10 11">
    <name type="scientific">Paragonimus westermani</name>
    <dbReference type="NCBI Taxonomy" id="34504"/>
    <lineage>
        <taxon>Eukaryota</taxon>
        <taxon>Metazoa</taxon>
        <taxon>Spiralia</taxon>
        <taxon>Lophotrochozoa</taxon>
        <taxon>Platyhelminthes</taxon>
        <taxon>Trematoda</taxon>
        <taxon>Digenea</taxon>
        <taxon>Plagiorchiida</taxon>
        <taxon>Troglotremata</taxon>
        <taxon>Troglotrematidae</taxon>
        <taxon>Paragonimus</taxon>
    </lineage>
</organism>
<evidence type="ECO:0000256" key="1">
    <source>
        <dbReference type="ARBA" id="ARBA00004651"/>
    </source>
</evidence>
<gene>
    <name evidence="9" type="primary">inx</name>
    <name evidence="10" type="ORF">DEA37_0013642</name>
</gene>
<dbReference type="GO" id="GO:0005243">
    <property type="term" value="F:gap junction channel activity"/>
    <property type="evidence" value="ECO:0007669"/>
    <property type="project" value="TreeGrafter"/>
</dbReference>
<dbReference type="GO" id="GO:0005921">
    <property type="term" value="C:gap junction"/>
    <property type="evidence" value="ECO:0007669"/>
    <property type="project" value="UniProtKB-UniRule"/>
</dbReference>
<sequence>MLCTVIVLGRQFMGKPISCWTPNEFTSAQVEYATLMCWVTSTYFVSPTQAQIPSDLRERRSESIHYYQWVPFMLMFQAAMFSVPCIIWRLFNWQSRIHVSYLLQNNNVI</sequence>
<dbReference type="InterPro" id="IPR000990">
    <property type="entry name" value="Innexin"/>
</dbReference>
<comment type="subcellular location">
    <subcellularLocation>
        <location evidence="1 9">Cell membrane</location>
        <topology evidence="1 9">Multi-pass membrane protein</topology>
    </subcellularLocation>
</comment>
<evidence type="ECO:0000256" key="4">
    <source>
        <dbReference type="ARBA" id="ARBA00022692"/>
    </source>
</evidence>
<dbReference type="EMBL" id="QNGE01000577">
    <property type="protein sequence ID" value="KAA3679958.1"/>
    <property type="molecule type" value="Genomic_DNA"/>
</dbReference>
<keyword evidence="2 9" id="KW-0813">Transport</keyword>
<evidence type="ECO:0000256" key="8">
    <source>
        <dbReference type="ARBA" id="ARBA00023303"/>
    </source>
</evidence>
<evidence type="ECO:0000256" key="2">
    <source>
        <dbReference type="ARBA" id="ARBA00022448"/>
    </source>
</evidence>
<accession>A0A5J4NXZ1</accession>
<reference evidence="10 11" key="1">
    <citation type="journal article" date="2019" name="Gigascience">
        <title>Whole-genome sequence of the oriental lung fluke Paragonimus westermani.</title>
        <authorList>
            <person name="Oey H."/>
            <person name="Zakrzewski M."/>
            <person name="Narain K."/>
            <person name="Devi K.R."/>
            <person name="Agatsuma T."/>
            <person name="Nawaratna S."/>
            <person name="Gobert G.N."/>
            <person name="Jones M.K."/>
            <person name="Ragan M.A."/>
            <person name="McManus D.P."/>
            <person name="Krause L."/>
        </authorList>
    </citation>
    <scope>NUCLEOTIDE SEQUENCE [LARGE SCALE GENOMIC DNA]</scope>
    <source>
        <strain evidence="10 11">IND2009</strain>
    </source>
</reference>
<name>A0A5J4NXZ1_9TREM</name>
<evidence type="ECO:0000256" key="6">
    <source>
        <dbReference type="ARBA" id="ARBA00023065"/>
    </source>
</evidence>
<dbReference type="PRINTS" id="PR01262">
    <property type="entry name" value="INNEXIN"/>
</dbReference>
<dbReference type="GO" id="GO:0005886">
    <property type="term" value="C:plasma membrane"/>
    <property type="evidence" value="ECO:0007669"/>
    <property type="project" value="UniProtKB-SubCell"/>
</dbReference>
<keyword evidence="7 9" id="KW-0472">Membrane</keyword>
<dbReference type="GO" id="GO:0034220">
    <property type="term" value="P:monoatomic ion transmembrane transport"/>
    <property type="evidence" value="ECO:0007669"/>
    <property type="project" value="UniProtKB-KW"/>
</dbReference>
<evidence type="ECO:0000313" key="11">
    <source>
        <dbReference type="Proteomes" id="UP000324629"/>
    </source>
</evidence>
<comment type="function">
    <text evidence="9">Structural component of the gap junctions.</text>
</comment>
<evidence type="ECO:0000256" key="3">
    <source>
        <dbReference type="ARBA" id="ARBA00022475"/>
    </source>
</evidence>
<dbReference type="Proteomes" id="UP000324629">
    <property type="component" value="Unassembled WGS sequence"/>
</dbReference>
<keyword evidence="6 9" id="KW-0406">Ion transport</keyword>
<dbReference type="PANTHER" id="PTHR11893:SF36">
    <property type="entry name" value="INNEXIN-5"/>
    <property type="match status" value="1"/>
</dbReference>
<protein>
    <recommendedName>
        <fullName evidence="9">Innexin</fullName>
    </recommendedName>
</protein>
<keyword evidence="8 9" id="KW-0407">Ion channel</keyword>
<evidence type="ECO:0000256" key="5">
    <source>
        <dbReference type="ARBA" id="ARBA00022989"/>
    </source>
</evidence>
<dbReference type="Pfam" id="PF00876">
    <property type="entry name" value="Innexin"/>
    <property type="match status" value="1"/>
</dbReference>
<keyword evidence="5 9" id="KW-1133">Transmembrane helix</keyword>
<comment type="similarity">
    <text evidence="9">Belongs to the pannexin family.</text>
</comment>
<evidence type="ECO:0000313" key="10">
    <source>
        <dbReference type="EMBL" id="KAA3679958.1"/>
    </source>
</evidence>
<keyword evidence="11" id="KW-1185">Reference proteome</keyword>
<keyword evidence="4 9" id="KW-0812">Transmembrane</keyword>